<keyword evidence="1" id="KW-0732">Signal</keyword>
<organism evidence="2 3">
    <name type="scientific">Candidatus Ornithomonoglobus merdipullorum</name>
    <dbReference type="NCBI Taxonomy" id="2840895"/>
    <lineage>
        <taxon>Bacteria</taxon>
        <taxon>Bacillati</taxon>
        <taxon>Bacillota</taxon>
        <taxon>Clostridia</taxon>
        <taxon>Candidatus Ornithomonoglobus</taxon>
    </lineage>
</organism>
<accession>A0A9D1SEM0</accession>
<gene>
    <name evidence="2" type="ORF">IAA61_05475</name>
</gene>
<dbReference type="PANTHER" id="PTHR37417:SF2">
    <property type="entry name" value="67 KDA MYOSIN-CROSS-REACTIVE ANTIGEN FAMILY PROTEIN (AFU_ORTHOLOGUE AFUA_5G09970)"/>
    <property type="match status" value="1"/>
</dbReference>
<dbReference type="GO" id="GO:0071949">
    <property type="term" value="F:FAD binding"/>
    <property type="evidence" value="ECO:0007669"/>
    <property type="project" value="InterPro"/>
</dbReference>
<feature type="signal peptide" evidence="1">
    <location>
        <begin position="1"/>
        <end position="21"/>
    </location>
</feature>
<reference evidence="2" key="1">
    <citation type="submission" date="2020-10" db="EMBL/GenBank/DDBJ databases">
        <authorList>
            <person name="Gilroy R."/>
        </authorList>
    </citation>
    <scope>NUCLEOTIDE SEQUENCE</scope>
    <source>
        <strain evidence="2">USAMLcec3-3695</strain>
    </source>
</reference>
<reference evidence="2" key="2">
    <citation type="journal article" date="2021" name="PeerJ">
        <title>Extensive microbial diversity within the chicken gut microbiome revealed by metagenomics and culture.</title>
        <authorList>
            <person name="Gilroy R."/>
            <person name="Ravi A."/>
            <person name="Getino M."/>
            <person name="Pursley I."/>
            <person name="Horton D.L."/>
            <person name="Alikhan N.F."/>
            <person name="Baker D."/>
            <person name="Gharbi K."/>
            <person name="Hall N."/>
            <person name="Watson M."/>
            <person name="Adriaenssens E.M."/>
            <person name="Foster-Nyarko E."/>
            <person name="Jarju S."/>
            <person name="Secka A."/>
            <person name="Antonio M."/>
            <person name="Oren A."/>
            <person name="Chaudhuri R.R."/>
            <person name="La Ragione R."/>
            <person name="Hildebrand F."/>
            <person name="Pallen M.J."/>
        </authorList>
    </citation>
    <scope>NUCLEOTIDE SEQUENCE</scope>
    <source>
        <strain evidence="2">USAMLcec3-3695</strain>
    </source>
</reference>
<comment type="caution">
    <text evidence="2">The sequence shown here is derived from an EMBL/GenBank/DDBJ whole genome shotgun (WGS) entry which is preliminary data.</text>
</comment>
<sequence>MKRKTIAGLAALGAVLGAATAAGIIVSKKKQKKLASGENKPLPPKKNIYFAGGGMAALSGAFYLIHDCGVPGECIHIFEASSTLGGSFNIGGSAEHGYITAASVPLRISGRSNIADMLSKLPSANLPDMSVADEIRSFENANPLGAFSRLVDENCLETDNMGVSKKTIRRIKALLSAKDPELFDISIQAYFSDTPDFLLSGLWGAISTAYLLKPESAVIELRNLLRTADIPELFGMKNTARSQLNLQETIVEALVRYLDAHNVNFSTHCRVVDLDFEEAVGRVCAIHLNDNGTAKTFYLNKNDLCFVTNGSASECATVGDYNCPAPQHEDAPASMALWRNIAGKCDGLGSPEKFFASDDTEVISFTITSSSPLLLELIKQHASGSSSCGTLTTFTASPWALTVMCPPQPYFSEQDDDTFVICGWGINVGVPGKYIEKTMKQSSGAEILFELVKLMHIEDRWDEITDSTINVIPCAMPFAASAAMPCSDGDKPLVIPFKTGNTAFIGRFARLGCGVSGSCEYTVRTAREAAYRLTGTKKSSAAPQRRNAASYMRLFLDLRK</sequence>
<dbReference type="Pfam" id="PF06100">
    <property type="entry name" value="MCRA"/>
    <property type="match status" value="1"/>
</dbReference>
<name>A0A9D1SEM0_9FIRM</name>
<dbReference type="GO" id="GO:0006631">
    <property type="term" value="P:fatty acid metabolic process"/>
    <property type="evidence" value="ECO:0007669"/>
    <property type="project" value="InterPro"/>
</dbReference>
<dbReference type="Gene3D" id="3.50.50.60">
    <property type="entry name" value="FAD/NAD(P)-binding domain"/>
    <property type="match status" value="3"/>
</dbReference>
<feature type="chain" id="PRO_5038416125" evidence="1">
    <location>
        <begin position="22"/>
        <end position="560"/>
    </location>
</feature>
<protein>
    <submittedName>
        <fullName evidence="2">Oleate hydratase</fullName>
    </submittedName>
</protein>
<dbReference type="EMBL" id="DVNB01000054">
    <property type="protein sequence ID" value="HIU57245.1"/>
    <property type="molecule type" value="Genomic_DNA"/>
</dbReference>
<dbReference type="SUPFAM" id="SSF51905">
    <property type="entry name" value="FAD/NAD(P)-binding domain"/>
    <property type="match status" value="1"/>
</dbReference>
<dbReference type="InterPro" id="IPR036188">
    <property type="entry name" value="FAD/NAD-bd_sf"/>
</dbReference>
<evidence type="ECO:0000313" key="2">
    <source>
        <dbReference type="EMBL" id="HIU57245.1"/>
    </source>
</evidence>
<evidence type="ECO:0000256" key="1">
    <source>
        <dbReference type="SAM" id="SignalP"/>
    </source>
</evidence>
<evidence type="ECO:0000313" key="3">
    <source>
        <dbReference type="Proteomes" id="UP000824109"/>
    </source>
</evidence>
<dbReference type="AlphaFoldDB" id="A0A9D1SEM0"/>
<dbReference type="GO" id="GO:0050151">
    <property type="term" value="F:oleate hydratase activity"/>
    <property type="evidence" value="ECO:0007669"/>
    <property type="project" value="InterPro"/>
</dbReference>
<proteinExistence type="predicted"/>
<dbReference type="Proteomes" id="UP000824109">
    <property type="component" value="Unassembled WGS sequence"/>
</dbReference>
<dbReference type="InterPro" id="IPR010354">
    <property type="entry name" value="Oleate_hydratase"/>
</dbReference>
<dbReference type="PANTHER" id="PTHR37417">
    <property type="entry name" value="67 KDA MYOSIN-CROSS-REACTIVE ANTIGEN FAMILY PROTEIN (AFU_ORTHOLOGUE AFUA_5G09970)"/>
    <property type="match status" value="1"/>
</dbReference>